<evidence type="ECO:0000313" key="14">
    <source>
        <dbReference type="EMBL" id="OPE50254.1"/>
    </source>
</evidence>
<evidence type="ECO:0000256" key="1">
    <source>
        <dbReference type="ARBA" id="ARBA00001970"/>
    </source>
</evidence>
<dbReference type="RefSeq" id="WP_073855690.1">
    <property type="nucleotide sequence ID" value="NZ_BAAATC010000009.1"/>
</dbReference>
<dbReference type="PANTHER" id="PTHR47354:SF5">
    <property type="entry name" value="PROTEIN RFBI"/>
    <property type="match status" value="1"/>
</dbReference>
<keyword evidence="11" id="KW-0561">Oxygen transport</keyword>
<dbReference type="SUPFAM" id="SSF52343">
    <property type="entry name" value="Ferredoxin reductase-like, C-terminal NADP-linked domain"/>
    <property type="match status" value="1"/>
</dbReference>
<comment type="cofactor">
    <cofactor evidence="2">
        <name>FAD</name>
        <dbReference type="ChEBI" id="CHEBI:57692"/>
    </cofactor>
</comment>
<evidence type="ECO:0000256" key="4">
    <source>
        <dbReference type="ARBA" id="ARBA00012229"/>
    </source>
</evidence>
<dbReference type="PROSITE" id="PS01033">
    <property type="entry name" value="GLOBIN"/>
    <property type="match status" value="1"/>
</dbReference>
<dbReference type="PRINTS" id="PR00410">
    <property type="entry name" value="PHEHYDRXLASE"/>
</dbReference>
<keyword evidence="6" id="KW-0521">NADP</keyword>
<evidence type="ECO:0000259" key="13">
    <source>
        <dbReference type="PROSITE" id="PS51384"/>
    </source>
</evidence>
<dbReference type="InterPro" id="IPR001433">
    <property type="entry name" value="OxRdtase_FAD/NAD-bd"/>
</dbReference>
<dbReference type="InterPro" id="IPR017927">
    <property type="entry name" value="FAD-bd_FR_type"/>
</dbReference>
<sequence>MGLDDRDALQTLRAAVGADGVIGRFYARWFATDMSARDLFPPDLTRQRAAFAEALDWLLAEMIAQRAEEPVAFMAQLGRDHRKYGVTSAHYDALHQALLSTLRDQLADSWDARIAEATSDFVQLVVGVMRGAANAEQGPPYVDGTVIEHIRATRDVSVIRLQLDRQLPYHPGQYVTVQVPQWPRRWRYLSPSIPSDSSGAIEFHIRSVSGGMVSPAIVGETRPGDRWRLSNPHGGLHIDRTDGDVLLVAGGTGLAPLRALISDLCLYADNPRVHLFFGGRYPCDLYDLPTLWEIASMNPWLSVTPVSEYATDPPWAVEYPDHRPPRGLHVRQTGRLPDVVTGYGSWGDRQILICGSPDMVTATKAALIAKGAPPERIQHDPLA</sequence>
<evidence type="ECO:0000256" key="3">
    <source>
        <dbReference type="ARBA" id="ARBA00006401"/>
    </source>
</evidence>
<dbReference type="CDD" id="cd19753">
    <property type="entry name" value="Mb-like_oxidoreductase"/>
    <property type="match status" value="1"/>
</dbReference>
<dbReference type="GO" id="GO:0019825">
    <property type="term" value="F:oxygen binding"/>
    <property type="evidence" value="ECO:0007669"/>
    <property type="project" value="InterPro"/>
</dbReference>
<dbReference type="GO" id="GO:0020037">
    <property type="term" value="F:heme binding"/>
    <property type="evidence" value="ECO:0007669"/>
    <property type="project" value="InterPro"/>
</dbReference>
<keyword evidence="8" id="KW-0520">NAD</keyword>
<dbReference type="InterPro" id="IPR039261">
    <property type="entry name" value="FNR_nucleotide-bd"/>
</dbReference>
<comment type="catalytic activity">
    <reaction evidence="10">
        <text>2 nitric oxide + NADPH + 2 O2 = 2 nitrate + NADP(+) + H(+)</text>
        <dbReference type="Rhea" id="RHEA:19465"/>
        <dbReference type="ChEBI" id="CHEBI:15378"/>
        <dbReference type="ChEBI" id="CHEBI:15379"/>
        <dbReference type="ChEBI" id="CHEBI:16480"/>
        <dbReference type="ChEBI" id="CHEBI:17632"/>
        <dbReference type="ChEBI" id="CHEBI:57783"/>
        <dbReference type="ChEBI" id="CHEBI:58349"/>
        <dbReference type="EC" id="1.14.12.17"/>
    </reaction>
</comment>
<dbReference type="Pfam" id="PF00175">
    <property type="entry name" value="NAD_binding_1"/>
    <property type="match status" value="1"/>
</dbReference>
<dbReference type="PANTHER" id="PTHR47354">
    <property type="entry name" value="NADH OXIDOREDUCTASE HCR"/>
    <property type="match status" value="1"/>
</dbReference>
<dbReference type="InterPro" id="IPR050415">
    <property type="entry name" value="MRET"/>
</dbReference>
<name>A0A1Q4HIB1_9MYCO</name>
<dbReference type="EMBL" id="MIJD01000263">
    <property type="protein sequence ID" value="OPE50254.1"/>
    <property type="molecule type" value="Genomic_DNA"/>
</dbReference>
<keyword evidence="11" id="KW-0813">Transport</keyword>
<comment type="caution">
    <text evidence="14">The sequence shown here is derived from an EMBL/GenBank/DDBJ whole genome shotgun (WGS) entry which is preliminary data.</text>
</comment>
<dbReference type="GO" id="GO:0005344">
    <property type="term" value="F:oxygen carrier activity"/>
    <property type="evidence" value="ECO:0007669"/>
    <property type="project" value="UniProtKB-KW"/>
</dbReference>
<dbReference type="SUPFAM" id="SSF46458">
    <property type="entry name" value="Globin-like"/>
    <property type="match status" value="1"/>
</dbReference>
<dbReference type="InterPro" id="IPR012292">
    <property type="entry name" value="Globin/Proto"/>
</dbReference>
<feature type="domain" description="Globin" evidence="12">
    <location>
        <begin position="1"/>
        <end position="134"/>
    </location>
</feature>
<dbReference type="EC" id="1.14.12.17" evidence="4"/>
<dbReference type="Proteomes" id="UP000220340">
    <property type="component" value="Unassembled WGS sequence"/>
</dbReference>
<evidence type="ECO:0000256" key="8">
    <source>
        <dbReference type="ARBA" id="ARBA00023027"/>
    </source>
</evidence>
<evidence type="ECO:0000256" key="7">
    <source>
        <dbReference type="ARBA" id="ARBA00023014"/>
    </source>
</evidence>
<proteinExistence type="inferred from homology"/>
<reference evidence="14 16" key="1">
    <citation type="submission" date="2016-09" db="EMBL/GenBank/DDBJ databases">
        <title>genome sequences of unsequenced Mycobacteria.</title>
        <authorList>
            <person name="Greninger A.L."/>
            <person name="Jerome K.R."/>
            <person name="Mcnair B."/>
            <person name="Wallis C."/>
            <person name="Fang F."/>
        </authorList>
    </citation>
    <scope>NUCLEOTIDE SEQUENCE [LARGE SCALE GENOMIC DNA]</scope>
    <source>
        <strain evidence="14 16">BM1</strain>
    </source>
</reference>
<comment type="similarity">
    <text evidence="11">Belongs to the globin family.</text>
</comment>
<comment type="similarity">
    <text evidence="3">In the C-terminal section; belongs to the flavoprotein pyridine nucleotide cytochrome reductase family.</text>
</comment>
<dbReference type="GO" id="GO:0008941">
    <property type="term" value="F:nitric oxide dioxygenase NAD(P)H activity"/>
    <property type="evidence" value="ECO:0007669"/>
    <property type="project" value="UniProtKB-EC"/>
</dbReference>
<dbReference type="EMBL" id="PDCR01000029">
    <property type="protein sequence ID" value="PEG52607.1"/>
    <property type="molecule type" value="Genomic_DNA"/>
</dbReference>
<dbReference type="Gene3D" id="1.10.490.10">
    <property type="entry name" value="Globins"/>
    <property type="match status" value="1"/>
</dbReference>
<comment type="catalytic activity">
    <reaction evidence="9">
        <text>2 nitric oxide + NADH + 2 O2 = 2 nitrate + NAD(+) + H(+)</text>
        <dbReference type="Rhea" id="RHEA:19469"/>
        <dbReference type="ChEBI" id="CHEBI:15378"/>
        <dbReference type="ChEBI" id="CHEBI:15379"/>
        <dbReference type="ChEBI" id="CHEBI:16480"/>
        <dbReference type="ChEBI" id="CHEBI:17632"/>
        <dbReference type="ChEBI" id="CHEBI:57540"/>
        <dbReference type="ChEBI" id="CHEBI:57945"/>
        <dbReference type="EC" id="1.14.12.17"/>
    </reaction>
</comment>
<dbReference type="SUPFAM" id="SSF63380">
    <property type="entry name" value="Riboflavin synthase domain-like"/>
    <property type="match status" value="1"/>
</dbReference>
<dbReference type="InterPro" id="IPR000971">
    <property type="entry name" value="Globin"/>
</dbReference>
<evidence type="ECO:0000256" key="11">
    <source>
        <dbReference type="RuleBase" id="RU000356"/>
    </source>
</evidence>
<dbReference type="Pfam" id="PF00970">
    <property type="entry name" value="FAD_binding_6"/>
    <property type="match status" value="1"/>
</dbReference>
<dbReference type="OrthoDB" id="3213438at2"/>
<dbReference type="CDD" id="cd06187">
    <property type="entry name" value="O2ase_reductase_like"/>
    <property type="match status" value="1"/>
</dbReference>
<dbReference type="STRING" id="1801.BRW64_08240"/>
<protein>
    <recommendedName>
        <fullName evidence="4">nitric oxide dioxygenase</fullName>
        <ecNumber evidence="4">1.14.12.17</ecNumber>
    </recommendedName>
</protein>
<evidence type="ECO:0000313" key="16">
    <source>
        <dbReference type="Proteomes" id="UP000191039"/>
    </source>
</evidence>
<evidence type="ECO:0000259" key="12">
    <source>
        <dbReference type="PROSITE" id="PS01033"/>
    </source>
</evidence>
<dbReference type="InterPro" id="IPR001709">
    <property type="entry name" value="Flavoprot_Pyr_Nucl_cyt_Rdtase"/>
</dbReference>
<accession>A0A1Q4HIB1</accession>
<dbReference type="AlphaFoldDB" id="A0A1Q4HIB1"/>
<evidence type="ECO:0000256" key="10">
    <source>
        <dbReference type="ARBA" id="ARBA00049433"/>
    </source>
</evidence>
<dbReference type="Proteomes" id="UP000191039">
    <property type="component" value="Unassembled WGS sequence"/>
</dbReference>
<evidence type="ECO:0000256" key="5">
    <source>
        <dbReference type="ARBA" id="ARBA00022714"/>
    </source>
</evidence>
<comment type="cofactor">
    <cofactor evidence="1">
        <name>heme b</name>
        <dbReference type="ChEBI" id="CHEBI:60344"/>
    </cofactor>
</comment>
<keyword evidence="5" id="KW-0001">2Fe-2S</keyword>
<evidence type="ECO:0000256" key="9">
    <source>
        <dbReference type="ARBA" id="ARBA00048649"/>
    </source>
</evidence>
<evidence type="ECO:0000313" key="17">
    <source>
        <dbReference type="Proteomes" id="UP000220340"/>
    </source>
</evidence>
<dbReference type="Pfam" id="PF00042">
    <property type="entry name" value="Globin"/>
    <property type="match status" value="1"/>
</dbReference>
<reference evidence="15 17" key="2">
    <citation type="submission" date="2017-10" db="EMBL/GenBank/DDBJ databases">
        <title>The new phylogeny of genus Mycobacterium.</title>
        <authorList>
            <person name="Tortoli E."/>
            <person name="Trovato A."/>
            <person name="Cirillo D.M."/>
        </authorList>
    </citation>
    <scope>NUCLEOTIDE SEQUENCE [LARGE SCALE GENOMIC DNA]</scope>
    <source>
        <strain evidence="15 17">IP141170001</strain>
    </source>
</reference>
<evidence type="ECO:0000256" key="2">
    <source>
        <dbReference type="ARBA" id="ARBA00001974"/>
    </source>
</evidence>
<dbReference type="PRINTS" id="PR00371">
    <property type="entry name" value="FPNCR"/>
</dbReference>
<dbReference type="PROSITE" id="PS51384">
    <property type="entry name" value="FAD_FR"/>
    <property type="match status" value="1"/>
</dbReference>
<dbReference type="Gene3D" id="2.40.30.10">
    <property type="entry name" value="Translation factors"/>
    <property type="match status" value="1"/>
</dbReference>
<keyword evidence="17" id="KW-1185">Reference proteome</keyword>
<evidence type="ECO:0000313" key="15">
    <source>
        <dbReference type="EMBL" id="PEG52607.1"/>
    </source>
</evidence>
<dbReference type="InterPro" id="IPR008333">
    <property type="entry name" value="Cbr1-like_FAD-bd_dom"/>
</dbReference>
<feature type="domain" description="FAD-binding FR-type" evidence="13">
    <location>
        <begin position="139"/>
        <end position="239"/>
    </location>
</feature>
<keyword evidence="11" id="KW-0479">Metal-binding</keyword>
<gene>
    <name evidence="14" type="ORF">BV510_21215</name>
    <name evidence="15" type="ORF">CRI78_20715</name>
</gene>
<dbReference type="InterPro" id="IPR009050">
    <property type="entry name" value="Globin-like_sf"/>
</dbReference>
<dbReference type="InterPro" id="IPR017938">
    <property type="entry name" value="Riboflavin_synthase-like_b-brl"/>
</dbReference>
<dbReference type="Gene3D" id="3.40.50.80">
    <property type="entry name" value="Nucleotide-binding domain of ferredoxin-NADP reductase (FNR) module"/>
    <property type="match status" value="1"/>
</dbReference>
<keyword evidence="11" id="KW-0408">Iron</keyword>
<keyword evidence="11" id="KW-0349">Heme</keyword>
<organism evidence="14 16">
    <name type="scientific">Mycolicibacterium diernhoferi</name>
    <dbReference type="NCBI Taxonomy" id="1801"/>
    <lineage>
        <taxon>Bacteria</taxon>
        <taxon>Bacillati</taxon>
        <taxon>Actinomycetota</taxon>
        <taxon>Actinomycetes</taxon>
        <taxon>Mycobacteriales</taxon>
        <taxon>Mycobacteriaceae</taxon>
        <taxon>Mycolicibacterium</taxon>
    </lineage>
</organism>
<evidence type="ECO:0000256" key="6">
    <source>
        <dbReference type="ARBA" id="ARBA00022857"/>
    </source>
</evidence>
<dbReference type="GO" id="GO:0051537">
    <property type="term" value="F:2 iron, 2 sulfur cluster binding"/>
    <property type="evidence" value="ECO:0007669"/>
    <property type="project" value="UniProtKB-KW"/>
</dbReference>
<keyword evidence="7" id="KW-0411">Iron-sulfur</keyword>